<dbReference type="InterPro" id="IPR004045">
    <property type="entry name" value="Glutathione_S-Trfase_N"/>
</dbReference>
<dbReference type="GO" id="GO:0004364">
    <property type="term" value="F:glutathione transferase activity"/>
    <property type="evidence" value="ECO:0007669"/>
    <property type="project" value="InterPro"/>
</dbReference>
<reference evidence="3" key="1">
    <citation type="submission" date="2025-08" db="UniProtKB">
        <authorList>
            <consortium name="Ensembl"/>
        </authorList>
    </citation>
    <scope>IDENTIFICATION</scope>
</reference>
<protein>
    <recommendedName>
        <fullName evidence="2">GST N-terminal domain-containing protein</fullName>
    </recommendedName>
</protein>
<accession>A0A8D2MCG6</accession>
<feature type="domain" description="GST N-terminal" evidence="2">
    <location>
        <begin position="2"/>
        <end position="97"/>
    </location>
</feature>
<dbReference type="Ensembl" id="ENSZALT00000009576.1">
    <property type="protein sequence ID" value="ENSZALP00000006593.1"/>
    <property type="gene ID" value="ENSZALG00000005977.1"/>
</dbReference>
<reference evidence="3" key="2">
    <citation type="submission" date="2025-09" db="UniProtKB">
        <authorList>
            <consortium name="Ensembl"/>
        </authorList>
    </citation>
    <scope>IDENTIFICATION</scope>
</reference>
<evidence type="ECO:0000313" key="3">
    <source>
        <dbReference type="Ensembl" id="ENSZALP00000006593.1"/>
    </source>
</evidence>
<proteinExistence type="predicted"/>
<dbReference type="Proteomes" id="UP000694413">
    <property type="component" value="Unassembled WGS sequence"/>
</dbReference>
<dbReference type="AlphaFoldDB" id="A0A8D2MCG6"/>
<dbReference type="PRINTS" id="PR01267">
    <property type="entry name" value="GSTRNSFRASEM"/>
</dbReference>
<evidence type="ECO:0000313" key="4">
    <source>
        <dbReference type="Proteomes" id="UP000694413"/>
    </source>
</evidence>
<dbReference type="InterPro" id="IPR036249">
    <property type="entry name" value="Thioredoxin-like_sf"/>
</dbReference>
<dbReference type="PROSITE" id="PS50404">
    <property type="entry name" value="GST_NTER"/>
    <property type="match status" value="1"/>
</dbReference>
<keyword evidence="1" id="KW-0732">Signal</keyword>
<evidence type="ECO:0000256" key="1">
    <source>
        <dbReference type="SAM" id="SignalP"/>
    </source>
</evidence>
<dbReference type="Gene3D" id="3.40.30.10">
    <property type="entry name" value="Glutaredoxin"/>
    <property type="match status" value="1"/>
</dbReference>
<sequence length="97" mass="10647">PPPVVGVWWVWGELAHAIRLLLEYTETPYEDKLYSCGEAPNYDKSQWINEKEKLGLDFPNVGVRGWGGRGWGCLAVPVSPCPSVPSSCPTSSMATPN</sequence>
<evidence type="ECO:0000259" key="2">
    <source>
        <dbReference type="PROSITE" id="PS50404"/>
    </source>
</evidence>
<dbReference type="InterPro" id="IPR003081">
    <property type="entry name" value="GST_mu"/>
</dbReference>
<keyword evidence="4" id="KW-1185">Reference proteome</keyword>
<organism evidence="3 4">
    <name type="scientific">Zonotrichia albicollis</name>
    <name type="common">White-throated sparrow</name>
    <name type="synonym">Fringilla albicollis</name>
    <dbReference type="NCBI Taxonomy" id="44394"/>
    <lineage>
        <taxon>Eukaryota</taxon>
        <taxon>Metazoa</taxon>
        <taxon>Chordata</taxon>
        <taxon>Craniata</taxon>
        <taxon>Vertebrata</taxon>
        <taxon>Euteleostomi</taxon>
        <taxon>Archelosauria</taxon>
        <taxon>Archosauria</taxon>
        <taxon>Dinosauria</taxon>
        <taxon>Saurischia</taxon>
        <taxon>Theropoda</taxon>
        <taxon>Coelurosauria</taxon>
        <taxon>Aves</taxon>
        <taxon>Neognathae</taxon>
        <taxon>Neoaves</taxon>
        <taxon>Telluraves</taxon>
        <taxon>Australaves</taxon>
        <taxon>Passeriformes</taxon>
        <taxon>Passerellidae</taxon>
        <taxon>Zonotrichia</taxon>
    </lineage>
</organism>
<feature type="chain" id="PRO_5034244523" description="GST N-terminal domain-containing protein" evidence="1">
    <location>
        <begin position="18"/>
        <end position="97"/>
    </location>
</feature>
<feature type="signal peptide" evidence="1">
    <location>
        <begin position="1"/>
        <end position="17"/>
    </location>
</feature>
<dbReference type="Pfam" id="PF02798">
    <property type="entry name" value="GST_N"/>
    <property type="match status" value="1"/>
</dbReference>
<dbReference type="SUPFAM" id="SSF52833">
    <property type="entry name" value="Thioredoxin-like"/>
    <property type="match status" value="1"/>
</dbReference>
<name>A0A8D2MCG6_ZONAL</name>